<gene>
    <name evidence="9" type="ORF">AU512_01060</name>
</gene>
<comment type="subcellular location">
    <subcellularLocation>
        <location evidence="1">Cell inner membrane</location>
        <topology evidence="1">Multi-pass membrane protein</topology>
    </subcellularLocation>
</comment>
<reference evidence="9 10" key="1">
    <citation type="submission" date="2016-02" db="EMBL/GenBank/DDBJ databases">
        <title>Species-wide whole genome sequencing reveals diversity, host range in Lonsdalea quercina.</title>
        <authorList>
            <person name="Li Y."/>
        </authorList>
    </citation>
    <scope>NUCLEOTIDE SEQUENCE [LARGE SCALE GENOMIC DNA]</scope>
    <source>
        <strain evidence="9 10">LMG 26265</strain>
    </source>
</reference>
<evidence type="ECO:0000256" key="4">
    <source>
        <dbReference type="ARBA" id="ARBA00022519"/>
    </source>
</evidence>
<dbReference type="Proteomes" id="UP000194040">
    <property type="component" value="Unassembled WGS sequence"/>
</dbReference>
<keyword evidence="10" id="KW-1185">Reference proteome</keyword>
<protein>
    <recommendedName>
        <fullName evidence="11">DUF2566 domain-containing protein</fullName>
    </recommendedName>
</protein>
<evidence type="ECO:0000313" key="9">
    <source>
        <dbReference type="EMBL" id="OSN11702.1"/>
    </source>
</evidence>
<keyword evidence="3" id="KW-1003">Cell membrane</keyword>
<dbReference type="EMBL" id="LUTQ01000002">
    <property type="protein sequence ID" value="OSN11702.1"/>
    <property type="molecule type" value="Genomic_DNA"/>
</dbReference>
<evidence type="ECO:0000256" key="2">
    <source>
        <dbReference type="ARBA" id="ARBA00010408"/>
    </source>
</evidence>
<name>A0ABX3XKY8_9GAMM</name>
<organism evidence="9 10">
    <name type="scientific">Lonsdalea iberica</name>
    <dbReference type="NCBI Taxonomy" id="1082703"/>
    <lineage>
        <taxon>Bacteria</taxon>
        <taxon>Pseudomonadati</taxon>
        <taxon>Pseudomonadota</taxon>
        <taxon>Gammaproteobacteria</taxon>
        <taxon>Enterobacterales</taxon>
        <taxon>Pectobacteriaceae</taxon>
        <taxon>Lonsdalea</taxon>
    </lineage>
</organism>
<feature type="transmembrane region" description="Helical" evidence="8">
    <location>
        <begin position="12"/>
        <end position="29"/>
    </location>
</feature>
<dbReference type="Pfam" id="PF10753">
    <property type="entry name" value="Toxin_GhoT_OrtT"/>
    <property type="match status" value="1"/>
</dbReference>
<evidence type="ECO:0000256" key="3">
    <source>
        <dbReference type="ARBA" id="ARBA00022475"/>
    </source>
</evidence>
<proteinExistence type="inferred from homology"/>
<comment type="caution">
    <text evidence="9">The sequence shown here is derived from an EMBL/GenBank/DDBJ whole genome shotgun (WGS) entry which is preliminary data.</text>
</comment>
<feature type="transmembrane region" description="Helical" evidence="8">
    <location>
        <begin position="35"/>
        <end position="60"/>
    </location>
</feature>
<evidence type="ECO:0000256" key="5">
    <source>
        <dbReference type="ARBA" id="ARBA00022692"/>
    </source>
</evidence>
<keyword evidence="7 8" id="KW-0472">Membrane</keyword>
<evidence type="ECO:0000313" key="10">
    <source>
        <dbReference type="Proteomes" id="UP000194040"/>
    </source>
</evidence>
<evidence type="ECO:0008006" key="11">
    <source>
        <dbReference type="Google" id="ProtNLM"/>
    </source>
</evidence>
<sequence length="61" mass="7204">MSHHHLWEMMKTIYFVGFALSLVFTFFVSKDRSMLIRLLCAVLIGLTWPLSFPVVLMFSFF</sequence>
<accession>A0ABX3XKY8</accession>
<dbReference type="RefSeq" id="WP_276207167.1">
    <property type="nucleotide sequence ID" value="NZ_LUTP01000047.1"/>
</dbReference>
<evidence type="ECO:0000256" key="8">
    <source>
        <dbReference type="SAM" id="Phobius"/>
    </source>
</evidence>
<keyword evidence="4" id="KW-0997">Cell inner membrane</keyword>
<keyword evidence="6 8" id="KW-1133">Transmembrane helix</keyword>
<evidence type="ECO:0000256" key="6">
    <source>
        <dbReference type="ARBA" id="ARBA00022989"/>
    </source>
</evidence>
<dbReference type="InterPro" id="IPR019689">
    <property type="entry name" value="Toxin_GhoT/OrtT"/>
</dbReference>
<keyword evidence="5 8" id="KW-0812">Transmembrane</keyword>
<evidence type="ECO:0000256" key="7">
    <source>
        <dbReference type="ARBA" id="ARBA00023136"/>
    </source>
</evidence>
<evidence type="ECO:0000256" key="1">
    <source>
        <dbReference type="ARBA" id="ARBA00004429"/>
    </source>
</evidence>
<comment type="similarity">
    <text evidence="2">Belongs to the GhoT/OrtT toxin family.</text>
</comment>